<comment type="similarity">
    <text evidence="1">Belongs to the peptidase S13 family.</text>
</comment>
<protein>
    <recommendedName>
        <fullName evidence="6">D-alanyl-D-alanine carboxypeptidase</fullName>
    </recommendedName>
</protein>
<evidence type="ECO:0000313" key="4">
    <source>
        <dbReference type="EMBL" id="GAA1780599.1"/>
    </source>
</evidence>
<reference evidence="4 5" key="1">
    <citation type="journal article" date="2019" name="Int. J. Syst. Evol. Microbiol.">
        <title>The Global Catalogue of Microorganisms (GCM) 10K type strain sequencing project: providing services to taxonomists for standard genome sequencing and annotation.</title>
        <authorList>
            <consortium name="The Broad Institute Genomics Platform"/>
            <consortium name="The Broad Institute Genome Sequencing Center for Infectious Disease"/>
            <person name="Wu L."/>
            <person name="Ma J."/>
        </authorList>
    </citation>
    <scope>NUCLEOTIDE SEQUENCE [LARGE SCALE GENOMIC DNA]</scope>
    <source>
        <strain evidence="4 5">JCM 15592</strain>
    </source>
</reference>
<evidence type="ECO:0000256" key="2">
    <source>
        <dbReference type="ARBA" id="ARBA00022801"/>
    </source>
</evidence>
<feature type="region of interest" description="Disordered" evidence="3">
    <location>
        <begin position="35"/>
        <end position="59"/>
    </location>
</feature>
<keyword evidence="5" id="KW-1185">Reference proteome</keyword>
<dbReference type="Proteomes" id="UP001499938">
    <property type="component" value="Unassembled WGS sequence"/>
</dbReference>
<feature type="compositionally biased region" description="Pro residues" evidence="3">
    <location>
        <begin position="37"/>
        <end position="56"/>
    </location>
</feature>
<dbReference type="EMBL" id="BAAAPO010000006">
    <property type="protein sequence ID" value="GAA1780599.1"/>
    <property type="molecule type" value="Genomic_DNA"/>
</dbReference>
<gene>
    <name evidence="4" type="ORF">GCM10009811_02310</name>
</gene>
<proteinExistence type="inferred from homology"/>
<dbReference type="InterPro" id="IPR012338">
    <property type="entry name" value="Beta-lactam/transpept-like"/>
</dbReference>
<evidence type="ECO:0000256" key="1">
    <source>
        <dbReference type="ARBA" id="ARBA00006096"/>
    </source>
</evidence>
<dbReference type="PANTHER" id="PTHR30023:SF0">
    <property type="entry name" value="PENICILLIN-SENSITIVE CARBOXYPEPTIDASE A"/>
    <property type="match status" value="1"/>
</dbReference>
<name>A0ABN2L9H0_9MICO</name>
<dbReference type="Gene3D" id="3.40.710.10">
    <property type="entry name" value="DD-peptidase/beta-lactamase superfamily"/>
    <property type="match status" value="1"/>
</dbReference>
<organism evidence="4 5">
    <name type="scientific">Nostocoides veronense</name>
    <dbReference type="NCBI Taxonomy" id="330836"/>
    <lineage>
        <taxon>Bacteria</taxon>
        <taxon>Bacillati</taxon>
        <taxon>Actinomycetota</taxon>
        <taxon>Actinomycetes</taxon>
        <taxon>Micrococcales</taxon>
        <taxon>Intrasporangiaceae</taxon>
        <taxon>Nostocoides</taxon>
    </lineage>
</organism>
<dbReference type="PANTHER" id="PTHR30023">
    <property type="entry name" value="D-ALANYL-D-ALANINE CARBOXYPEPTIDASE"/>
    <property type="match status" value="1"/>
</dbReference>
<evidence type="ECO:0008006" key="6">
    <source>
        <dbReference type="Google" id="ProtNLM"/>
    </source>
</evidence>
<accession>A0ABN2L9H0</accession>
<sequence length="346" mass="34777">MRKPIIGLVAAVLALGGYATADVYDRVPGILTLDRPTPLPAPTTPGPSPTPVPLPSPASALPLLAPMAADAPEPSQSKLKAALDAAFADPALGNSLGVSVRDVATGKALYARDGATPRVVASAQKILAAAAITSELDPHETMSTSVRLEAPGELVLVAGGDTLLAEGKGDPEAVAGHAGLADLAEQVATGLPAGTPSKVTLRLDMTYAAGPGYPDTPAYPPGWAPGDVALGFTQSVAMIGLAKDRPKPYVPSPIDPAAAVLKAFAGELTTAFGASGPAVTVTDDPATRAEPVPAEATLLGEVRSAAYQDVLALALDESDNALTENLARQAASRRAAMARSPAMLAS</sequence>
<dbReference type="InterPro" id="IPR000667">
    <property type="entry name" value="Peptidase_S13"/>
</dbReference>
<evidence type="ECO:0000256" key="3">
    <source>
        <dbReference type="SAM" id="MobiDB-lite"/>
    </source>
</evidence>
<evidence type="ECO:0000313" key="5">
    <source>
        <dbReference type="Proteomes" id="UP001499938"/>
    </source>
</evidence>
<dbReference type="SUPFAM" id="SSF56601">
    <property type="entry name" value="beta-lactamase/transpeptidase-like"/>
    <property type="match status" value="1"/>
</dbReference>
<comment type="caution">
    <text evidence="4">The sequence shown here is derived from an EMBL/GenBank/DDBJ whole genome shotgun (WGS) entry which is preliminary data.</text>
</comment>
<keyword evidence="2" id="KW-0378">Hydrolase</keyword>
<dbReference type="Pfam" id="PF02113">
    <property type="entry name" value="Peptidase_S13"/>
    <property type="match status" value="1"/>
</dbReference>